<dbReference type="InterPro" id="IPR043130">
    <property type="entry name" value="CDP-OH_PTrfase_TM_dom"/>
</dbReference>
<keyword evidence="7" id="KW-1208">Phospholipid metabolism</keyword>
<dbReference type="OMA" id="VTGVFFY"/>
<dbReference type="InterPro" id="IPR000462">
    <property type="entry name" value="CDP-OH_P_trans"/>
</dbReference>
<keyword evidence="11" id="KW-1185">Reference proteome</keyword>
<comment type="similarity">
    <text evidence="8">Belongs to the CDP-alcohol phosphatidyltransferase class-I family.</text>
</comment>
<dbReference type="GO" id="GO:0016020">
    <property type="term" value="C:membrane"/>
    <property type="evidence" value="ECO:0007669"/>
    <property type="project" value="UniProtKB-SubCell"/>
</dbReference>
<evidence type="ECO:0000256" key="5">
    <source>
        <dbReference type="ARBA" id="ARBA00023098"/>
    </source>
</evidence>
<evidence type="ECO:0000256" key="8">
    <source>
        <dbReference type="RuleBase" id="RU003750"/>
    </source>
</evidence>
<dbReference type="PROSITE" id="PS00379">
    <property type="entry name" value="CDP_ALCOHOL_P_TRANSF"/>
    <property type="match status" value="1"/>
</dbReference>
<evidence type="ECO:0000256" key="6">
    <source>
        <dbReference type="ARBA" id="ARBA00023136"/>
    </source>
</evidence>
<evidence type="ECO:0000256" key="9">
    <source>
        <dbReference type="SAM" id="Phobius"/>
    </source>
</evidence>
<keyword evidence="5" id="KW-0443">Lipid metabolism</keyword>
<dbReference type="Gene3D" id="1.20.120.1760">
    <property type="match status" value="1"/>
</dbReference>
<keyword evidence="2 8" id="KW-0808">Transferase</keyword>
<evidence type="ECO:0000256" key="3">
    <source>
        <dbReference type="ARBA" id="ARBA00022692"/>
    </source>
</evidence>
<comment type="subcellular location">
    <subcellularLocation>
        <location evidence="1">Membrane</location>
        <topology evidence="1">Multi-pass membrane protein</topology>
    </subcellularLocation>
</comment>
<evidence type="ECO:0000256" key="2">
    <source>
        <dbReference type="ARBA" id="ARBA00022679"/>
    </source>
</evidence>
<evidence type="ECO:0000256" key="7">
    <source>
        <dbReference type="ARBA" id="ARBA00023264"/>
    </source>
</evidence>
<feature type="transmembrane region" description="Helical" evidence="9">
    <location>
        <begin position="137"/>
        <end position="158"/>
    </location>
</feature>
<name>I3EKP8_NEMP3</name>
<gene>
    <name evidence="10" type="ORF">NEQG_00565</name>
</gene>
<dbReference type="GO" id="GO:0005794">
    <property type="term" value="C:Golgi apparatus"/>
    <property type="evidence" value="ECO:0007669"/>
    <property type="project" value="TreeGrafter"/>
</dbReference>
<dbReference type="OrthoDB" id="10251079at2759"/>
<dbReference type="STRING" id="935791.I3EKP8"/>
<dbReference type="Pfam" id="PF01066">
    <property type="entry name" value="CDP-OH_P_transf"/>
    <property type="match status" value="1"/>
</dbReference>
<dbReference type="PANTHER" id="PTHR15362:SF4">
    <property type="entry name" value="CDP-DIACYLGLYCEROL--INOSITOL 3-PHOSPHATIDYLTRANSFERASE"/>
    <property type="match status" value="1"/>
</dbReference>
<dbReference type="InParanoid" id="I3EKP8"/>
<evidence type="ECO:0000313" key="10">
    <source>
        <dbReference type="EMBL" id="EIJ89795.1"/>
    </source>
</evidence>
<dbReference type="HOGENOM" id="CLU_067602_2_0_1"/>
<feature type="transmembrane region" description="Helical" evidence="9">
    <location>
        <begin position="24"/>
        <end position="44"/>
    </location>
</feature>
<dbReference type="AlphaFoldDB" id="I3EKP8"/>
<dbReference type="FunCoup" id="I3EKP8">
    <property type="interactions" value="132"/>
</dbReference>
<feature type="non-terminal residue" evidence="10">
    <location>
        <position position="1"/>
    </location>
</feature>
<reference evidence="10" key="1">
    <citation type="submission" date="2011-01" db="EMBL/GenBank/DDBJ databases">
        <title>The Genome Sequence of Nematocida parisii strain ERTm3.</title>
        <authorList>
            <consortium name="The Broad Institute Genome Sequencing Platform"/>
            <consortium name="The Broad Institute Genome Sequencing Center for Infectious Disease"/>
            <person name="Cuomo C."/>
            <person name="Troemel E."/>
            <person name="Young S.K."/>
            <person name="Zeng Q."/>
            <person name="Gargeya S."/>
            <person name="Fitzgerald M."/>
            <person name="Haas B."/>
            <person name="Abouelleil A."/>
            <person name="Alvarado L."/>
            <person name="Arachchi H.M."/>
            <person name="Berlin A."/>
            <person name="Chapman S.B."/>
            <person name="Gearin G."/>
            <person name="Goldberg J."/>
            <person name="Griggs A."/>
            <person name="Gujja S."/>
            <person name="Hansen M."/>
            <person name="Heiman D."/>
            <person name="Howarth C."/>
            <person name="Larimer J."/>
            <person name="Lui A."/>
            <person name="MacDonald P.J.P."/>
            <person name="McCowen C."/>
            <person name="Montmayeur A."/>
            <person name="Murphy C."/>
            <person name="Neiman D."/>
            <person name="Pearson M."/>
            <person name="Priest M."/>
            <person name="Roberts A."/>
            <person name="Saif S."/>
            <person name="Shea T."/>
            <person name="Sisk P."/>
            <person name="Stolte C."/>
            <person name="Sykes S."/>
            <person name="Wortman J."/>
            <person name="Nusbaum C."/>
            <person name="Birren B."/>
        </authorList>
    </citation>
    <scope>NUCLEOTIDE SEQUENCE</scope>
    <source>
        <strain evidence="10">ERTm3</strain>
    </source>
</reference>
<keyword evidence="3 9" id="KW-0812">Transmembrane</keyword>
<protein>
    <recommendedName>
        <fullName evidence="12">CDP-diacylglycerol--inositol 3-phosphatidyltransferase</fullName>
    </recommendedName>
</protein>
<dbReference type="VEuPathDB" id="MicrosporidiaDB:NEQG_00565"/>
<dbReference type="Proteomes" id="UP000002872">
    <property type="component" value="Unassembled WGS sequence"/>
</dbReference>
<organism evidence="10 11">
    <name type="scientific">Nematocida parisii (strain ERTm3)</name>
    <name type="common">Nematode killer fungus</name>
    <dbReference type="NCBI Taxonomy" id="935791"/>
    <lineage>
        <taxon>Eukaryota</taxon>
        <taxon>Fungi</taxon>
        <taxon>Fungi incertae sedis</taxon>
        <taxon>Microsporidia</taxon>
        <taxon>Nematocida</taxon>
    </lineage>
</organism>
<dbReference type="InterPro" id="IPR048254">
    <property type="entry name" value="CDP_ALCOHOL_P_TRANSF_CS"/>
</dbReference>
<sequence length="194" mass="21696">MDTGKGKPITTLCYIPNIIGYSRVVLLFIALICSSRVFVILYSVSYLLDALDGYAARILKQESQLGYILDMATDRASSAILIIKTITLHPKMFIPLCGFLIVDIISHMFCIVHRCVSKTSHKVHAGSRLIDRVLSFYYIKPVLFTVCLGSEMFLLNSICLDNKGIYLICGSIFAFKHLTNMLQLYKAAIGLSKE</sequence>
<dbReference type="EMBL" id="GL870876">
    <property type="protein sequence ID" value="EIJ89795.1"/>
    <property type="molecule type" value="Genomic_DNA"/>
</dbReference>
<dbReference type="GO" id="GO:0006661">
    <property type="term" value="P:phosphatidylinositol biosynthetic process"/>
    <property type="evidence" value="ECO:0007669"/>
    <property type="project" value="TreeGrafter"/>
</dbReference>
<keyword evidence="6 9" id="KW-0472">Membrane</keyword>
<proteinExistence type="inferred from homology"/>
<accession>I3EKP8</accession>
<dbReference type="PANTHER" id="PTHR15362">
    <property type="entry name" value="PHOSPHATIDYLINOSITOL SYNTHASE"/>
    <property type="match status" value="1"/>
</dbReference>
<dbReference type="GO" id="GO:0003881">
    <property type="term" value="F:CDP-diacylglycerol-inositol 3-phosphatidyltransferase activity"/>
    <property type="evidence" value="ECO:0007669"/>
    <property type="project" value="TreeGrafter"/>
</dbReference>
<keyword evidence="4 9" id="KW-1133">Transmembrane helix</keyword>
<feature type="transmembrane region" description="Helical" evidence="9">
    <location>
        <begin position="93"/>
        <end position="116"/>
    </location>
</feature>
<evidence type="ECO:0000256" key="4">
    <source>
        <dbReference type="ARBA" id="ARBA00022989"/>
    </source>
</evidence>
<evidence type="ECO:0000256" key="1">
    <source>
        <dbReference type="ARBA" id="ARBA00004141"/>
    </source>
</evidence>
<evidence type="ECO:0000313" key="11">
    <source>
        <dbReference type="Proteomes" id="UP000002872"/>
    </source>
</evidence>
<evidence type="ECO:0008006" key="12">
    <source>
        <dbReference type="Google" id="ProtNLM"/>
    </source>
</evidence>